<organism evidence="1 2">
    <name type="scientific">Trichonephila clavipes</name>
    <name type="common">Golden silk orbweaver</name>
    <name type="synonym">Nephila clavipes</name>
    <dbReference type="NCBI Taxonomy" id="2585209"/>
    <lineage>
        <taxon>Eukaryota</taxon>
        <taxon>Metazoa</taxon>
        <taxon>Ecdysozoa</taxon>
        <taxon>Arthropoda</taxon>
        <taxon>Chelicerata</taxon>
        <taxon>Arachnida</taxon>
        <taxon>Araneae</taxon>
        <taxon>Araneomorphae</taxon>
        <taxon>Entelegynae</taxon>
        <taxon>Araneoidea</taxon>
        <taxon>Nephilidae</taxon>
        <taxon>Trichonephila</taxon>
    </lineage>
</organism>
<sequence>MMTPGCPLGEWYVAVYGSVNPLVREINLRGNIARWSTSEMEPHPIAKGSCQCRPAPGLQPKSQYISKSGSRYSLLVEKRAKHFFLDTV</sequence>
<protein>
    <submittedName>
        <fullName evidence="1">Uncharacterized protein</fullName>
    </submittedName>
</protein>
<comment type="caution">
    <text evidence="1">The sequence shown here is derived from an EMBL/GenBank/DDBJ whole genome shotgun (WGS) entry which is preliminary data.</text>
</comment>
<dbReference type="AlphaFoldDB" id="A0A8X6SXM8"/>
<dbReference type="EMBL" id="BMAU01021354">
    <property type="protein sequence ID" value="GFY20041.1"/>
    <property type="molecule type" value="Genomic_DNA"/>
</dbReference>
<evidence type="ECO:0000313" key="1">
    <source>
        <dbReference type="EMBL" id="GFY20041.1"/>
    </source>
</evidence>
<name>A0A8X6SXM8_TRICX</name>
<gene>
    <name evidence="1" type="primary">NCL1_38252</name>
    <name evidence="1" type="ORF">TNCV_2147341</name>
</gene>
<keyword evidence="2" id="KW-1185">Reference proteome</keyword>
<reference evidence="1" key="1">
    <citation type="submission" date="2020-08" db="EMBL/GenBank/DDBJ databases">
        <title>Multicomponent nature underlies the extraordinary mechanical properties of spider dragline silk.</title>
        <authorList>
            <person name="Kono N."/>
            <person name="Nakamura H."/>
            <person name="Mori M."/>
            <person name="Yoshida Y."/>
            <person name="Ohtoshi R."/>
            <person name="Malay A.D."/>
            <person name="Moran D.A.P."/>
            <person name="Tomita M."/>
            <person name="Numata K."/>
            <person name="Arakawa K."/>
        </authorList>
    </citation>
    <scope>NUCLEOTIDE SEQUENCE</scope>
</reference>
<evidence type="ECO:0000313" key="2">
    <source>
        <dbReference type="Proteomes" id="UP000887159"/>
    </source>
</evidence>
<accession>A0A8X6SXM8</accession>
<proteinExistence type="predicted"/>
<dbReference type="Proteomes" id="UP000887159">
    <property type="component" value="Unassembled WGS sequence"/>
</dbReference>